<dbReference type="PANTHER" id="PTHR10814">
    <property type="entry name" value="TRANSDUCIN-LIKE ENHANCER PROTEIN"/>
    <property type="match status" value="1"/>
</dbReference>
<keyword evidence="3" id="KW-0539">Nucleus</keyword>
<protein>
    <recommendedName>
        <fullName evidence="6">Groucho/TLE N-terminal Q-rich domain-containing protein</fullName>
    </recommendedName>
</protein>
<keyword evidence="8" id="KW-1185">Reference proteome</keyword>
<comment type="similarity">
    <text evidence="2">Belongs to the WD repeat Groucho/TLE family.</text>
</comment>
<evidence type="ECO:0000256" key="3">
    <source>
        <dbReference type="ARBA" id="ARBA00023242"/>
    </source>
</evidence>
<comment type="subcellular location">
    <subcellularLocation>
        <location evidence="1">Nucleus</location>
    </subcellularLocation>
</comment>
<evidence type="ECO:0000313" key="8">
    <source>
        <dbReference type="Proteomes" id="UP000694412"/>
    </source>
</evidence>
<proteinExistence type="inferred from homology"/>
<name>A0A8C2TE74_COTJA</name>
<dbReference type="Pfam" id="PF03920">
    <property type="entry name" value="TLE_N"/>
    <property type="match status" value="1"/>
</dbReference>
<dbReference type="Proteomes" id="UP000694412">
    <property type="component" value="Chromosome 28"/>
</dbReference>
<dbReference type="GO" id="GO:0005634">
    <property type="term" value="C:nucleus"/>
    <property type="evidence" value="ECO:0007669"/>
    <property type="project" value="UniProtKB-SubCell"/>
</dbReference>
<feature type="domain" description="Groucho/TLE N-terminal Q-rich" evidence="6">
    <location>
        <begin position="28"/>
        <end position="95"/>
    </location>
</feature>
<reference evidence="7" key="1">
    <citation type="submission" date="2015-11" db="EMBL/GenBank/DDBJ databases">
        <authorList>
            <consortium name="International Coturnix japonica Genome Analysis Consortium"/>
            <person name="Warren W."/>
            <person name="Burt D.W."/>
            <person name="Antin P.B."/>
            <person name="Lanford R."/>
            <person name="Gros J."/>
            <person name="Wilson R.K."/>
        </authorList>
    </citation>
    <scope>NUCLEOTIDE SEQUENCE [LARGE SCALE GENOMIC DNA]</scope>
</reference>
<keyword evidence="4" id="KW-0175">Coiled coil</keyword>
<evidence type="ECO:0000256" key="4">
    <source>
        <dbReference type="SAM" id="Coils"/>
    </source>
</evidence>
<evidence type="ECO:0000256" key="2">
    <source>
        <dbReference type="ARBA" id="ARBA00005969"/>
    </source>
</evidence>
<accession>A0A8C2TE74</accession>
<dbReference type="GO" id="GO:0003714">
    <property type="term" value="F:transcription corepressor activity"/>
    <property type="evidence" value="ECO:0007669"/>
    <property type="project" value="TreeGrafter"/>
</dbReference>
<reference evidence="7" key="2">
    <citation type="submission" date="2025-08" db="UniProtKB">
        <authorList>
            <consortium name="Ensembl"/>
        </authorList>
    </citation>
    <scope>IDENTIFICATION</scope>
</reference>
<organism evidence="7 8">
    <name type="scientific">Coturnix japonica</name>
    <name type="common">Japanese quail</name>
    <name type="synonym">Coturnix coturnix japonica</name>
    <dbReference type="NCBI Taxonomy" id="93934"/>
    <lineage>
        <taxon>Eukaryota</taxon>
        <taxon>Metazoa</taxon>
        <taxon>Chordata</taxon>
        <taxon>Craniata</taxon>
        <taxon>Vertebrata</taxon>
        <taxon>Euteleostomi</taxon>
        <taxon>Archelosauria</taxon>
        <taxon>Archosauria</taxon>
        <taxon>Dinosauria</taxon>
        <taxon>Saurischia</taxon>
        <taxon>Theropoda</taxon>
        <taxon>Coelurosauria</taxon>
        <taxon>Aves</taxon>
        <taxon>Neognathae</taxon>
        <taxon>Galloanserae</taxon>
        <taxon>Galliformes</taxon>
        <taxon>Phasianidae</taxon>
        <taxon>Perdicinae</taxon>
        <taxon>Coturnix</taxon>
    </lineage>
</organism>
<evidence type="ECO:0000313" key="7">
    <source>
        <dbReference type="Ensembl" id="ENSCJPP00005011322.1"/>
    </source>
</evidence>
<dbReference type="GeneTree" id="ENSGT01030000234519"/>
<evidence type="ECO:0000256" key="5">
    <source>
        <dbReference type="SAM" id="MobiDB-lite"/>
    </source>
</evidence>
<sequence length="127" mass="14088">GLRDLGPCGMFPQGRHPVSPGGPGAPGKLSVLEICERIEEEFRLLQAQNHSLKLECEKLLSDRTEMQRRYVMYYEMSYGLNIEMHKQVSGTGRSNVGTSRITVWVNDGVLREGGLGPWKGLCQCGHG</sequence>
<evidence type="ECO:0000259" key="6">
    <source>
        <dbReference type="Pfam" id="PF03920"/>
    </source>
</evidence>
<reference evidence="7" key="3">
    <citation type="submission" date="2025-09" db="UniProtKB">
        <authorList>
            <consortium name="Ensembl"/>
        </authorList>
    </citation>
    <scope>IDENTIFICATION</scope>
</reference>
<dbReference type="GO" id="GO:0005667">
    <property type="term" value="C:transcription regulator complex"/>
    <property type="evidence" value="ECO:0007669"/>
    <property type="project" value="TreeGrafter"/>
</dbReference>
<feature type="coiled-coil region" evidence="4">
    <location>
        <begin position="35"/>
        <end position="69"/>
    </location>
</feature>
<feature type="region of interest" description="Disordered" evidence="5">
    <location>
        <begin position="1"/>
        <end position="24"/>
    </location>
</feature>
<dbReference type="AlphaFoldDB" id="A0A8C2TE74"/>
<dbReference type="GO" id="GO:0090090">
    <property type="term" value="P:negative regulation of canonical Wnt signaling pathway"/>
    <property type="evidence" value="ECO:0007669"/>
    <property type="project" value="TreeGrafter"/>
</dbReference>
<dbReference type="InterPro" id="IPR009146">
    <property type="entry name" value="Groucho_enhance"/>
</dbReference>
<dbReference type="PANTHER" id="PTHR10814:SF4">
    <property type="entry name" value="TRANSDUCIN-LIKE ENHANCER PROTEIN 2"/>
    <property type="match status" value="1"/>
</dbReference>
<dbReference type="Ensembl" id="ENSCJPT00005016564.1">
    <property type="protein sequence ID" value="ENSCJPP00005011322.1"/>
    <property type="gene ID" value="ENSCJPG00005009720.1"/>
</dbReference>
<dbReference type="InterPro" id="IPR005617">
    <property type="entry name" value="Groucho/TLE_N"/>
</dbReference>
<evidence type="ECO:0000256" key="1">
    <source>
        <dbReference type="ARBA" id="ARBA00004123"/>
    </source>
</evidence>